<dbReference type="AlphaFoldDB" id="A0A5E4VGK2"/>
<evidence type="ECO:0008006" key="4">
    <source>
        <dbReference type="Google" id="ProtNLM"/>
    </source>
</evidence>
<evidence type="ECO:0000313" key="2">
    <source>
        <dbReference type="EMBL" id="VVE10145.1"/>
    </source>
</evidence>
<gene>
    <name evidence="2" type="ORF">PCO31010_02605</name>
</gene>
<sequence>MARIRSTKPEFWTSEQVMELSRDARLLFIGMWNFCDDAGIHPASPKRLKAEVFPADDLTSLDIRRLVDELVSIGLVEEYEVDGEAFWIVTGWHHQKIEKPTFTHPRPDGTLPANAPARRKTRISSSNSTSSRGGVDDQSSNDRRPFDDNSPTESSRVESSRKDLGSNNGVGTPPANDEKSILAAVGVSSNLIAWERERGKFPKGLNASAQQVIDLAGLNVTTVELRAAYDDAVTERDKASDPGPINAGFVRSFVEKARRPAPKPKAPPLHTLNDAQLTLAGRECGAGEARVGESRESYIDRIKRKQAETSRGAAA</sequence>
<feature type="region of interest" description="Disordered" evidence="1">
    <location>
        <begin position="99"/>
        <end position="177"/>
    </location>
</feature>
<dbReference type="RefSeq" id="WP_150664624.1">
    <property type="nucleotide sequence ID" value="NZ_CABPSA010000004.1"/>
</dbReference>
<protein>
    <recommendedName>
        <fullName evidence="4">Phage replication protein</fullName>
    </recommendedName>
</protein>
<accession>A0A5E4VGK2</accession>
<feature type="compositionally biased region" description="Low complexity" evidence="1">
    <location>
        <begin position="123"/>
        <end position="132"/>
    </location>
</feature>
<dbReference type="Proteomes" id="UP000343335">
    <property type="component" value="Unassembled WGS sequence"/>
</dbReference>
<evidence type="ECO:0000313" key="3">
    <source>
        <dbReference type="Proteomes" id="UP000343335"/>
    </source>
</evidence>
<organism evidence="2 3">
    <name type="scientific">Pandoraea commovens</name>
    <dbReference type="NCBI Taxonomy" id="2508289"/>
    <lineage>
        <taxon>Bacteria</taxon>
        <taxon>Pseudomonadati</taxon>
        <taxon>Pseudomonadota</taxon>
        <taxon>Betaproteobacteria</taxon>
        <taxon>Burkholderiales</taxon>
        <taxon>Burkholderiaceae</taxon>
        <taxon>Pandoraea</taxon>
    </lineage>
</organism>
<evidence type="ECO:0000256" key="1">
    <source>
        <dbReference type="SAM" id="MobiDB-lite"/>
    </source>
</evidence>
<dbReference type="EMBL" id="CABPSA010000004">
    <property type="protein sequence ID" value="VVE10145.1"/>
    <property type="molecule type" value="Genomic_DNA"/>
</dbReference>
<dbReference type="OrthoDB" id="5526813at2"/>
<reference evidence="2 3" key="1">
    <citation type="submission" date="2019-08" db="EMBL/GenBank/DDBJ databases">
        <authorList>
            <person name="Peeters C."/>
        </authorList>
    </citation>
    <scope>NUCLEOTIDE SEQUENCE [LARGE SCALE GENOMIC DNA]</scope>
    <source>
        <strain evidence="2 3">LMG 31010</strain>
    </source>
</reference>
<feature type="compositionally biased region" description="Basic and acidic residues" evidence="1">
    <location>
        <begin position="155"/>
        <end position="164"/>
    </location>
</feature>
<proteinExistence type="predicted"/>
<name>A0A5E4VGK2_9BURK</name>